<name>A0A0P7WS86_9RHOB</name>
<dbReference type="InterPro" id="IPR008565">
    <property type="entry name" value="TtsA-like_GH18_dom"/>
</dbReference>
<organism evidence="4 5">
    <name type="scientific">Roseibaca calidilacus</name>
    <dbReference type="NCBI Taxonomy" id="1666912"/>
    <lineage>
        <taxon>Bacteria</taxon>
        <taxon>Pseudomonadati</taxon>
        <taxon>Pseudomonadota</taxon>
        <taxon>Alphaproteobacteria</taxon>
        <taxon>Rhodobacterales</taxon>
        <taxon>Paracoccaceae</taxon>
        <taxon>Roseinatronobacter</taxon>
    </lineage>
</organism>
<dbReference type="Gene3D" id="1.20.141.10">
    <property type="entry name" value="Chitosanase, subunit A, domain 1"/>
    <property type="match status" value="1"/>
</dbReference>
<dbReference type="AlphaFoldDB" id="A0A0P7WS86"/>
<gene>
    <name evidence="3" type="ORF">Ga0058931_1147</name>
    <name evidence="4" type="ORF">HLUCCA05_11310</name>
</gene>
<sequence length="199" mass="22492">MTSVQNLAEQIVAREGGFVNDPDDPGGATNFGVTLHTLRRLRPHQQVCVDDVRALTRDDAVTIYVEHYFTRPRIGDLPEPLWATVFDMYVNAGANAVRILQRLLNEMGQDVTVDGVIGPQTIAATHWAFDMAPNHMVDAYGIARRDYYYRIADQRPASRKFARRRDGGKGGWIIRAEEFISPRYHLTDAQHRARTGAWA</sequence>
<dbReference type="Proteomes" id="UP000182045">
    <property type="component" value="Unassembled WGS sequence"/>
</dbReference>
<dbReference type="CDD" id="cd13926">
    <property type="entry name" value="N-acetylmuramidase_GH108"/>
    <property type="match status" value="1"/>
</dbReference>
<dbReference type="Proteomes" id="UP000050413">
    <property type="component" value="Unassembled WGS sequence"/>
</dbReference>
<feature type="domain" description="TtsA-like Glycoside hydrolase family 108" evidence="1">
    <location>
        <begin position="9"/>
        <end position="93"/>
    </location>
</feature>
<evidence type="ECO:0000313" key="4">
    <source>
        <dbReference type="EMBL" id="KPP93555.1"/>
    </source>
</evidence>
<comment type="caution">
    <text evidence="4">The sequence shown here is derived from an EMBL/GenBank/DDBJ whole genome shotgun (WGS) entry which is preliminary data.</text>
</comment>
<dbReference type="OrthoDB" id="9815229at2"/>
<reference evidence="3 6" key="2">
    <citation type="submission" date="2016-01" db="EMBL/GenBank/DDBJ databases">
        <authorList>
            <person name="Varghese N."/>
        </authorList>
    </citation>
    <scope>NUCLEOTIDE SEQUENCE [LARGE SCALE GENOMIC DNA]</scope>
    <source>
        <strain evidence="3 6">HL-91</strain>
    </source>
</reference>
<dbReference type="Pfam" id="PF09374">
    <property type="entry name" value="PG_binding_3"/>
    <property type="match status" value="1"/>
</dbReference>
<evidence type="ECO:0000259" key="2">
    <source>
        <dbReference type="Pfam" id="PF09374"/>
    </source>
</evidence>
<reference evidence="4 5" key="1">
    <citation type="submission" date="2015-09" db="EMBL/GenBank/DDBJ databases">
        <title>Identification and resolution of microdiversity through metagenomic sequencing of parallel consortia.</title>
        <authorList>
            <person name="Nelson W.C."/>
            <person name="Romine M.F."/>
            <person name="Lindemann S.R."/>
        </authorList>
    </citation>
    <scope>NUCLEOTIDE SEQUENCE [LARGE SCALE GENOMIC DNA]</scope>
    <source>
        <strain evidence="4">HL-91</strain>
    </source>
</reference>
<dbReference type="InterPro" id="IPR018537">
    <property type="entry name" value="Peptidoglycan-bd_3"/>
</dbReference>
<dbReference type="NCBIfam" id="NF040573">
    <property type="entry name" value="holin_dep_muram"/>
    <property type="match status" value="1"/>
</dbReference>
<feature type="domain" description="Peptidoglycan binding" evidence="2">
    <location>
        <begin position="95"/>
        <end position="177"/>
    </location>
</feature>
<dbReference type="RefSeq" id="WP_072245481.1">
    <property type="nucleotide sequence ID" value="NZ_FBYC01000004.1"/>
</dbReference>
<dbReference type="STRING" id="1666912.Ga0058931_1147"/>
<dbReference type="EMBL" id="FBYC01000004">
    <property type="protein sequence ID" value="CUX80458.1"/>
    <property type="molecule type" value="Genomic_DNA"/>
</dbReference>
<evidence type="ECO:0000313" key="5">
    <source>
        <dbReference type="Proteomes" id="UP000050413"/>
    </source>
</evidence>
<accession>A0A0P7WS86</accession>
<protein>
    <submittedName>
        <fullName evidence="3">Predicted Peptidoglycan domain-containing protein</fullName>
    </submittedName>
    <submittedName>
        <fullName evidence="4">Putative secretion activating protein</fullName>
    </submittedName>
</protein>
<dbReference type="EMBL" id="LJSG01000008">
    <property type="protein sequence ID" value="KPP93555.1"/>
    <property type="molecule type" value="Genomic_DNA"/>
</dbReference>
<dbReference type="SUPFAM" id="SSF53955">
    <property type="entry name" value="Lysozyme-like"/>
    <property type="match status" value="1"/>
</dbReference>
<dbReference type="Pfam" id="PF05838">
    <property type="entry name" value="Glyco_hydro_108"/>
    <property type="match status" value="1"/>
</dbReference>
<evidence type="ECO:0000313" key="3">
    <source>
        <dbReference type="EMBL" id="CUX80458.1"/>
    </source>
</evidence>
<evidence type="ECO:0000313" key="6">
    <source>
        <dbReference type="Proteomes" id="UP000182045"/>
    </source>
</evidence>
<dbReference type="InterPro" id="IPR023346">
    <property type="entry name" value="Lysozyme-like_dom_sf"/>
</dbReference>
<proteinExistence type="predicted"/>
<evidence type="ECO:0000259" key="1">
    <source>
        <dbReference type="Pfam" id="PF05838"/>
    </source>
</evidence>
<dbReference type="PATRIC" id="fig|1666912.4.peg.2448"/>
<keyword evidence="6" id="KW-1185">Reference proteome</keyword>